<sequence length="345" mass="34886">MATRFYNRVRETSTTTGTGALTLGGAPTDYLTFAAAVPDGAAVAYMIIAWPDYEIGVGTFTAPDQLGRDTVLESSNGGSKVDWPAGTRDVIATAPGQLLFDLGGANALTGSLDISGGTLTGEIGTGNLAAGAVTNAKIADGTIGFSKIVQTSAAIADQATMEAGASSSRWVTPLGTKQALDYHVPRTPMAGGTTNVISGSPSTIQFTSIPSWARRITIGLHDVSYTGGGLIVQIGPSAGVDTTGYVSAAAKMRHDGSGPEIFSNTATDGFLIGGTAETLNGVVTLLAPVAGEARWICAAHGMAGTAHAFSAGGRKAIASGILERITLRGSGITFTGGRVSITWEA</sequence>
<proteinExistence type="predicted"/>
<dbReference type="Proteomes" id="UP000193200">
    <property type="component" value="Unassembled WGS sequence"/>
</dbReference>
<organism evidence="1 2">
    <name type="scientific">Oceanibacterium hippocampi</name>
    <dbReference type="NCBI Taxonomy" id="745714"/>
    <lineage>
        <taxon>Bacteria</taxon>
        <taxon>Pseudomonadati</taxon>
        <taxon>Pseudomonadota</taxon>
        <taxon>Alphaproteobacteria</taxon>
        <taxon>Sneathiellales</taxon>
        <taxon>Sneathiellaceae</taxon>
        <taxon>Oceanibacterium</taxon>
    </lineage>
</organism>
<gene>
    <name evidence="1" type="ORF">OCH7691_04385</name>
</gene>
<dbReference type="RefSeq" id="WP_085885714.1">
    <property type="nucleotide sequence ID" value="NZ_FWFR01000006.1"/>
</dbReference>
<evidence type="ECO:0000313" key="1">
    <source>
        <dbReference type="EMBL" id="SLN77321.1"/>
    </source>
</evidence>
<dbReference type="AlphaFoldDB" id="A0A1Y5TZE5"/>
<dbReference type="EMBL" id="FWFR01000006">
    <property type="protein sequence ID" value="SLN77321.1"/>
    <property type="molecule type" value="Genomic_DNA"/>
</dbReference>
<reference evidence="1 2" key="1">
    <citation type="submission" date="2017-03" db="EMBL/GenBank/DDBJ databases">
        <authorList>
            <person name="Afonso C.L."/>
            <person name="Miller P.J."/>
            <person name="Scott M.A."/>
            <person name="Spackman E."/>
            <person name="Goraichik I."/>
            <person name="Dimitrov K.M."/>
            <person name="Suarez D.L."/>
            <person name="Swayne D.E."/>
        </authorList>
    </citation>
    <scope>NUCLEOTIDE SEQUENCE [LARGE SCALE GENOMIC DNA]</scope>
    <source>
        <strain evidence="1 2">CECT 7691</strain>
    </source>
</reference>
<protein>
    <submittedName>
        <fullName evidence="1">Uncharacterized protein</fullName>
    </submittedName>
</protein>
<name>A0A1Y5TZE5_9PROT</name>
<evidence type="ECO:0000313" key="2">
    <source>
        <dbReference type="Proteomes" id="UP000193200"/>
    </source>
</evidence>
<accession>A0A1Y5TZE5</accession>
<keyword evidence="2" id="KW-1185">Reference proteome</keyword>
<dbReference type="InParanoid" id="A0A1Y5TZE5"/>
<dbReference type="OrthoDB" id="9204739at2"/>